<reference evidence="1" key="1">
    <citation type="submission" date="2022-11" db="EMBL/GenBank/DDBJ databases">
        <title>Genome Resource of Sclerotinia nivalis Strain SnTB1, a Plant Pathogen Isolated from American Ginseng.</title>
        <authorList>
            <person name="Fan S."/>
        </authorList>
    </citation>
    <scope>NUCLEOTIDE SEQUENCE</scope>
    <source>
        <strain evidence="1">SnTB1</strain>
    </source>
</reference>
<evidence type="ECO:0000313" key="1">
    <source>
        <dbReference type="EMBL" id="KAJ8068188.1"/>
    </source>
</evidence>
<dbReference type="Proteomes" id="UP001152300">
    <property type="component" value="Unassembled WGS sequence"/>
</dbReference>
<gene>
    <name evidence="1" type="ORF">OCU04_003758</name>
</gene>
<dbReference type="EMBL" id="JAPEIS010000003">
    <property type="protein sequence ID" value="KAJ8068188.1"/>
    <property type="molecule type" value="Genomic_DNA"/>
</dbReference>
<evidence type="ECO:0000313" key="2">
    <source>
        <dbReference type="Proteomes" id="UP001152300"/>
    </source>
</evidence>
<dbReference type="AlphaFoldDB" id="A0A9X0AW10"/>
<name>A0A9X0AW10_9HELO</name>
<organism evidence="1 2">
    <name type="scientific">Sclerotinia nivalis</name>
    <dbReference type="NCBI Taxonomy" id="352851"/>
    <lineage>
        <taxon>Eukaryota</taxon>
        <taxon>Fungi</taxon>
        <taxon>Dikarya</taxon>
        <taxon>Ascomycota</taxon>
        <taxon>Pezizomycotina</taxon>
        <taxon>Leotiomycetes</taxon>
        <taxon>Helotiales</taxon>
        <taxon>Sclerotiniaceae</taxon>
        <taxon>Sclerotinia</taxon>
    </lineage>
</organism>
<proteinExistence type="predicted"/>
<comment type="caution">
    <text evidence="1">The sequence shown here is derived from an EMBL/GenBank/DDBJ whole genome shotgun (WGS) entry which is preliminary data.</text>
</comment>
<accession>A0A9X0AW10</accession>
<protein>
    <submittedName>
        <fullName evidence="1">Uncharacterized protein</fullName>
    </submittedName>
</protein>
<sequence length="173" mass="20626">MQIFKKLKNALAKAPRYRKLSDTDPEDNCKITDYQKLIMSTITIPRYDYDFEQTQEWLALYFEKVMHRSPNFSRKMAENYPGTGMGLYGLRKEDWLEMFPRPNYGFHIHSYIQCILEKEENLAIAAIPLSAYPDVLDRDFSRARLQILEYNKNTKVYTMAWFGVRNKLDTKER</sequence>
<keyword evidence="2" id="KW-1185">Reference proteome</keyword>
<dbReference type="OrthoDB" id="10355871at2759"/>